<organism evidence="3 4">
    <name type="scientific">Acuticoccus mangrovi</name>
    <dbReference type="NCBI Taxonomy" id="2796142"/>
    <lineage>
        <taxon>Bacteria</taxon>
        <taxon>Pseudomonadati</taxon>
        <taxon>Pseudomonadota</taxon>
        <taxon>Alphaproteobacteria</taxon>
        <taxon>Hyphomicrobiales</taxon>
        <taxon>Amorphaceae</taxon>
        <taxon>Acuticoccus</taxon>
    </lineage>
</organism>
<dbReference type="Pfam" id="PF01557">
    <property type="entry name" value="FAA_hydrolase"/>
    <property type="match status" value="1"/>
</dbReference>
<evidence type="ECO:0000313" key="4">
    <source>
        <dbReference type="Proteomes" id="UP000609531"/>
    </source>
</evidence>
<dbReference type="AlphaFoldDB" id="A0A934IN48"/>
<dbReference type="InterPro" id="IPR050772">
    <property type="entry name" value="Hydratase-Decarb/MhpD_sf"/>
</dbReference>
<dbReference type="Proteomes" id="UP000609531">
    <property type="component" value="Unassembled WGS sequence"/>
</dbReference>
<evidence type="ECO:0000313" key="3">
    <source>
        <dbReference type="EMBL" id="MBJ3774444.1"/>
    </source>
</evidence>
<dbReference type="PANTHER" id="PTHR30143:SF0">
    <property type="entry name" value="2-KETO-4-PENTENOATE HYDRATASE"/>
    <property type="match status" value="1"/>
</dbReference>
<dbReference type="GO" id="GO:0008684">
    <property type="term" value="F:2-oxopent-4-enoate hydratase activity"/>
    <property type="evidence" value="ECO:0007669"/>
    <property type="project" value="TreeGrafter"/>
</dbReference>
<comment type="caution">
    <text evidence="3">The sequence shown here is derived from an EMBL/GenBank/DDBJ whole genome shotgun (WGS) entry which is preliminary data.</text>
</comment>
<proteinExistence type="predicted"/>
<dbReference type="Gene3D" id="3.90.850.10">
    <property type="entry name" value="Fumarylacetoacetase-like, C-terminal domain"/>
    <property type="match status" value="1"/>
</dbReference>
<feature type="domain" description="Fumarylacetoacetase-like C-terminal" evidence="2">
    <location>
        <begin position="101"/>
        <end position="259"/>
    </location>
</feature>
<dbReference type="GO" id="GO:0005737">
    <property type="term" value="C:cytoplasm"/>
    <property type="evidence" value="ECO:0007669"/>
    <property type="project" value="TreeGrafter"/>
</dbReference>
<dbReference type="InterPro" id="IPR036663">
    <property type="entry name" value="Fumarylacetoacetase_C_sf"/>
</dbReference>
<evidence type="ECO:0000256" key="1">
    <source>
        <dbReference type="ARBA" id="ARBA00023239"/>
    </source>
</evidence>
<reference evidence="3" key="1">
    <citation type="submission" date="2020-12" db="EMBL/GenBank/DDBJ databases">
        <title>Bacterial taxonomy.</title>
        <authorList>
            <person name="Pan X."/>
        </authorList>
    </citation>
    <scope>NUCLEOTIDE SEQUENCE</scope>
    <source>
        <strain evidence="3">B2012</strain>
    </source>
</reference>
<dbReference type="InterPro" id="IPR011234">
    <property type="entry name" value="Fumarylacetoacetase-like_C"/>
</dbReference>
<dbReference type="RefSeq" id="WP_198880325.1">
    <property type="nucleotide sequence ID" value="NZ_JAEKJA010000001.1"/>
</dbReference>
<protein>
    <recommendedName>
        <fullName evidence="2">Fumarylacetoacetase-like C-terminal domain-containing protein</fullName>
    </recommendedName>
</protein>
<dbReference type="SUPFAM" id="SSF56529">
    <property type="entry name" value="FAH"/>
    <property type="match status" value="1"/>
</dbReference>
<name>A0A934IN48_9HYPH</name>
<gene>
    <name evidence="3" type="ORF">JCR33_02025</name>
</gene>
<evidence type="ECO:0000259" key="2">
    <source>
        <dbReference type="Pfam" id="PF01557"/>
    </source>
</evidence>
<keyword evidence="4" id="KW-1185">Reference proteome</keyword>
<keyword evidence="1" id="KW-0456">Lyase</keyword>
<dbReference type="PANTHER" id="PTHR30143">
    <property type="entry name" value="ACID HYDRATASE"/>
    <property type="match status" value="1"/>
</dbReference>
<accession>A0A934IN48</accession>
<sequence>MPLDPRAIAAAAADATATARQIAPFSEIDPSFDMPTAYAAAAEFQAIRGGTMVGRKIGFTNRTIWERYGVDGPMWGVVTDRTLVPFAGEWVVEVAPFCEPRLEPEVALKLAAAPEAGMDETALLGIIEWFAPAFEIVDSVYPGWRFSLADCVVTGALHRALLLGPAVPNDPAWSGLLPDLELELRRNGELVETGHGMNVLDGPVSALRFLVDTIARDGGPPLQAGEIISTGTLTDAWPIEAGATFEARYKGTPFADTRVRFV</sequence>
<dbReference type="EMBL" id="JAEKJA010000001">
    <property type="protein sequence ID" value="MBJ3774444.1"/>
    <property type="molecule type" value="Genomic_DNA"/>
</dbReference>